<comment type="caution">
    <text evidence="2">The sequence shown here is derived from an EMBL/GenBank/DDBJ whole genome shotgun (WGS) entry which is preliminary data.</text>
</comment>
<evidence type="ECO:0000313" key="2">
    <source>
        <dbReference type="EMBL" id="CAK7266175.1"/>
    </source>
</evidence>
<proteinExistence type="predicted"/>
<dbReference type="Proteomes" id="UP001642502">
    <property type="component" value="Unassembled WGS sequence"/>
</dbReference>
<sequence length="497" mass="53192">MLAARDQENRVFGHSLGGPLGKNHALGPKAPGGKNFQTPTKVALNDGNGTVRMAGKSVLGGRAGGNENIQTVGKGKSLVTPSEPRTARAPLGNKTTNAKARAVQQAHQLQQKNSQAGGVKDIVREIEQSQRQQQQQRLVPQTGGRRPKAATPSATSSKLLVLSDAGTQVGSATKDEHEEDIEYAPPRVPARPYESDVFPDGVLTFAAFQPQNRLRGFYDYYYNPIDETDGVSLREKAFTEQQQRAFATLDRRVQEDLDSFDWSIGDVPASKEFFAKKSKQQREKKTDTSAPLPPPATIASRKAASALSVSSTRTTQPTGSRTTLQTKAKQSSIPSSSTPSTSTSLLPRFPLRKPHAAITTAMPLRLKSRGTEASHTVSETVSRTTLGYNKGRTALSMVRGNGSGSTPTACSTSTVKCAAPAESGDEKGVAINAPCALQEKPSTSSLQGDSADGPLLPRSPAFLSIFDVEEEDQDSFGGPNTFVNEDSDDEFQMDTNF</sequence>
<name>A0ABP0DD55_9PEZI</name>
<feature type="compositionally biased region" description="Basic and acidic residues" evidence="1">
    <location>
        <begin position="1"/>
        <end position="11"/>
    </location>
</feature>
<gene>
    <name evidence="2" type="ORF">SEPCBS119000_001892</name>
</gene>
<dbReference type="EMBL" id="CAWUON010000016">
    <property type="protein sequence ID" value="CAK7266175.1"/>
    <property type="molecule type" value="Genomic_DNA"/>
</dbReference>
<protein>
    <submittedName>
        <fullName evidence="2">Uncharacterized protein</fullName>
    </submittedName>
</protein>
<evidence type="ECO:0000313" key="3">
    <source>
        <dbReference type="Proteomes" id="UP001642502"/>
    </source>
</evidence>
<feature type="compositionally biased region" description="Low complexity" evidence="1">
    <location>
        <begin position="310"/>
        <end position="347"/>
    </location>
</feature>
<feature type="region of interest" description="Disordered" evidence="1">
    <location>
        <begin position="440"/>
        <end position="497"/>
    </location>
</feature>
<organism evidence="2 3">
    <name type="scientific">Sporothrix epigloea</name>
    <dbReference type="NCBI Taxonomy" id="1892477"/>
    <lineage>
        <taxon>Eukaryota</taxon>
        <taxon>Fungi</taxon>
        <taxon>Dikarya</taxon>
        <taxon>Ascomycota</taxon>
        <taxon>Pezizomycotina</taxon>
        <taxon>Sordariomycetes</taxon>
        <taxon>Sordariomycetidae</taxon>
        <taxon>Ophiostomatales</taxon>
        <taxon>Ophiostomataceae</taxon>
        <taxon>Sporothrix</taxon>
    </lineage>
</organism>
<evidence type="ECO:0000256" key="1">
    <source>
        <dbReference type="SAM" id="MobiDB-lite"/>
    </source>
</evidence>
<feature type="region of interest" description="Disordered" evidence="1">
    <location>
        <begin position="128"/>
        <end position="163"/>
    </location>
</feature>
<keyword evidence="3" id="KW-1185">Reference proteome</keyword>
<feature type="region of interest" description="Disordered" evidence="1">
    <location>
        <begin position="1"/>
        <end position="95"/>
    </location>
</feature>
<reference evidence="2 3" key="1">
    <citation type="submission" date="2024-01" db="EMBL/GenBank/DDBJ databases">
        <authorList>
            <person name="Allen C."/>
            <person name="Tagirdzhanova G."/>
        </authorList>
    </citation>
    <scope>NUCLEOTIDE SEQUENCE [LARGE SCALE GENOMIC DNA]</scope>
    <source>
        <strain evidence="2 3">CBS 119000</strain>
    </source>
</reference>
<feature type="compositionally biased region" description="Acidic residues" evidence="1">
    <location>
        <begin position="485"/>
        <end position="497"/>
    </location>
</feature>
<accession>A0ABP0DD55</accession>
<feature type="region of interest" description="Disordered" evidence="1">
    <location>
        <begin position="273"/>
        <end position="354"/>
    </location>
</feature>